<evidence type="ECO:0000256" key="1">
    <source>
        <dbReference type="ARBA" id="ARBA00004141"/>
    </source>
</evidence>
<feature type="transmembrane region" description="Helical" evidence="2">
    <location>
        <begin position="142"/>
        <end position="160"/>
    </location>
</feature>
<keyword evidence="2" id="KW-1133">Transmembrane helix</keyword>
<dbReference type="PROSITE" id="PS50850">
    <property type="entry name" value="MFS"/>
    <property type="match status" value="1"/>
</dbReference>
<dbReference type="InterPro" id="IPR050327">
    <property type="entry name" value="Proton-linked_MCT"/>
</dbReference>
<dbReference type="OrthoDB" id="6509908at2759"/>
<keyword evidence="2" id="KW-0472">Membrane</keyword>
<evidence type="ECO:0000259" key="3">
    <source>
        <dbReference type="PROSITE" id="PS50850"/>
    </source>
</evidence>
<gene>
    <name evidence="4" type="ORF">pdam_00015940</name>
</gene>
<dbReference type="SUPFAM" id="SSF103473">
    <property type="entry name" value="MFS general substrate transporter"/>
    <property type="match status" value="1"/>
</dbReference>
<dbReference type="Proteomes" id="UP000275408">
    <property type="component" value="Unassembled WGS sequence"/>
</dbReference>
<dbReference type="Pfam" id="PF07690">
    <property type="entry name" value="MFS_1"/>
    <property type="match status" value="1"/>
</dbReference>
<dbReference type="Gene3D" id="1.20.1250.20">
    <property type="entry name" value="MFS general substrate transporter like domains"/>
    <property type="match status" value="1"/>
</dbReference>
<keyword evidence="2" id="KW-0812">Transmembrane</keyword>
<feature type="transmembrane region" description="Helical" evidence="2">
    <location>
        <begin position="6"/>
        <end position="29"/>
    </location>
</feature>
<dbReference type="GO" id="GO:0022857">
    <property type="term" value="F:transmembrane transporter activity"/>
    <property type="evidence" value="ECO:0007669"/>
    <property type="project" value="InterPro"/>
</dbReference>
<reference evidence="4 5" key="1">
    <citation type="journal article" date="2018" name="Sci. Rep.">
        <title>Comparative analysis of the Pocillopora damicornis genome highlights role of immune system in coral evolution.</title>
        <authorList>
            <person name="Cunning R."/>
            <person name="Bay R.A."/>
            <person name="Gillette P."/>
            <person name="Baker A.C."/>
            <person name="Traylor-Knowles N."/>
        </authorList>
    </citation>
    <scope>NUCLEOTIDE SEQUENCE [LARGE SCALE GENOMIC DNA]</scope>
    <source>
        <strain evidence="4">RSMAS</strain>
        <tissue evidence="4">Whole animal</tissue>
    </source>
</reference>
<dbReference type="PANTHER" id="PTHR11360:SF251">
    <property type="entry name" value="MAJOR FACILITATOR SUPERFAMILY (MFS) PROFILE DOMAIN-CONTAINING PROTEIN"/>
    <property type="match status" value="1"/>
</dbReference>
<dbReference type="EMBL" id="RCHS01003581">
    <property type="protein sequence ID" value="RMX40747.1"/>
    <property type="molecule type" value="Genomic_DNA"/>
</dbReference>
<evidence type="ECO:0000256" key="2">
    <source>
        <dbReference type="SAM" id="Phobius"/>
    </source>
</evidence>
<feature type="transmembrane region" description="Helical" evidence="2">
    <location>
        <begin position="200"/>
        <end position="223"/>
    </location>
</feature>
<feature type="transmembrane region" description="Helical" evidence="2">
    <location>
        <begin position="235"/>
        <end position="253"/>
    </location>
</feature>
<dbReference type="InterPro" id="IPR011701">
    <property type="entry name" value="MFS"/>
</dbReference>
<name>A0A3M6TH81_POCDA</name>
<keyword evidence="5" id="KW-1185">Reference proteome</keyword>
<evidence type="ECO:0000313" key="5">
    <source>
        <dbReference type="Proteomes" id="UP000275408"/>
    </source>
</evidence>
<proteinExistence type="predicted"/>
<comment type="subcellular location">
    <subcellularLocation>
        <location evidence="1">Membrane</location>
        <topology evidence="1">Multi-pass membrane protein</topology>
    </subcellularLocation>
</comment>
<feature type="domain" description="Major facilitator superfamily (MFS) profile" evidence="3">
    <location>
        <begin position="1"/>
        <end position="348"/>
    </location>
</feature>
<dbReference type="PANTHER" id="PTHR11360">
    <property type="entry name" value="MONOCARBOXYLATE TRANSPORTER"/>
    <property type="match status" value="1"/>
</dbReference>
<feature type="transmembrane region" description="Helical" evidence="2">
    <location>
        <begin position="110"/>
        <end position="130"/>
    </location>
</feature>
<dbReference type="InterPro" id="IPR036259">
    <property type="entry name" value="MFS_trans_sf"/>
</dbReference>
<dbReference type="InterPro" id="IPR020846">
    <property type="entry name" value="MFS_dom"/>
</dbReference>
<comment type="caution">
    <text evidence="4">The sequence shown here is derived from an EMBL/GenBank/DDBJ whole genome shotgun (WGS) entry which is preliminary data.</text>
</comment>
<organism evidence="4 5">
    <name type="scientific">Pocillopora damicornis</name>
    <name type="common">Cauliflower coral</name>
    <name type="synonym">Millepora damicornis</name>
    <dbReference type="NCBI Taxonomy" id="46731"/>
    <lineage>
        <taxon>Eukaryota</taxon>
        <taxon>Metazoa</taxon>
        <taxon>Cnidaria</taxon>
        <taxon>Anthozoa</taxon>
        <taxon>Hexacorallia</taxon>
        <taxon>Scleractinia</taxon>
        <taxon>Astrocoeniina</taxon>
        <taxon>Pocilloporidae</taxon>
        <taxon>Pocillopora</taxon>
    </lineage>
</organism>
<sequence>MKIVFLTAWVGSISLTMVWFASFLAGYLCDHFGYRITCFMGGILCIAGLLATSFAKSPTVMYFTYGLVYGMGALTVMYFTYGLVYGMGACFIYNSCFLVVGTYFKQKLSLAVGITALGSGAGVFYNGPLLQALLDAFGWRNTFRVMTATFALVCILSLNFNPNVETTSEVDVESETLDAEQKLGIKGRITFYCSVWTFPVYTFVVISITVGSFGMFIPIINLVKYCEDLGIKAQSASRLFIFIGLTSSLARILSGKLCEYPKINPVFVYQSSLFIGGMMADQTGNYINSFYMTGGVVMFAFLIPFALIFINREKSRVSPIVSREMKDKEAKCTAPRADVAANNFPAQS</sequence>
<dbReference type="AlphaFoldDB" id="A0A3M6TH81"/>
<feature type="transmembrane region" description="Helical" evidence="2">
    <location>
        <begin position="289"/>
        <end position="310"/>
    </location>
</feature>
<evidence type="ECO:0000313" key="4">
    <source>
        <dbReference type="EMBL" id="RMX40747.1"/>
    </source>
</evidence>
<accession>A0A3M6TH81</accession>
<dbReference type="GO" id="GO:0016020">
    <property type="term" value="C:membrane"/>
    <property type="evidence" value="ECO:0007669"/>
    <property type="project" value="UniProtKB-SubCell"/>
</dbReference>
<feature type="transmembrane region" description="Helical" evidence="2">
    <location>
        <begin position="36"/>
        <end position="54"/>
    </location>
</feature>
<protein>
    <recommendedName>
        <fullName evidence="3">Major facilitator superfamily (MFS) profile domain-containing protein</fullName>
    </recommendedName>
</protein>
<feature type="transmembrane region" description="Helical" evidence="2">
    <location>
        <begin position="60"/>
        <end position="79"/>
    </location>
</feature>